<evidence type="ECO:0000313" key="3">
    <source>
        <dbReference type="Proteomes" id="UP000636888"/>
    </source>
</evidence>
<reference evidence="2" key="1">
    <citation type="submission" date="2020-12" db="EMBL/GenBank/DDBJ databases">
        <title>Geomonas sp. Red875, isolated from river sediment.</title>
        <authorList>
            <person name="Xu Z."/>
            <person name="Zhang Z."/>
            <person name="Masuda Y."/>
            <person name="Itoh H."/>
            <person name="Senoo K."/>
        </authorList>
    </citation>
    <scope>NUCLEOTIDE SEQUENCE</scope>
    <source>
        <strain evidence="2">Red875</strain>
    </source>
</reference>
<comment type="caution">
    <text evidence="2">The sequence shown here is derived from an EMBL/GenBank/DDBJ whole genome shotgun (WGS) entry which is preliminary data.</text>
</comment>
<dbReference type="AlphaFoldDB" id="A0A8J7S9A5"/>
<accession>A0A8J7S9A5</accession>
<feature type="signal peptide" evidence="1">
    <location>
        <begin position="1"/>
        <end position="19"/>
    </location>
</feature>
<dbReference type="PROSITE" id="PS51257">
    <property type="entry name" value="PROKAR_LIPOPROTEIN"/>
    <property type="match status" value="1"/>
</dbReference>
<sequence length="149" mass="16497">MRFRIVLVFLMLFAGCAVGPDPNLTRLATLPGHYRHFDMDMAWDVTDNPSGAVVTGVIKNVRYTYMDNVEVWVAIVDREGKARGPSVGFVVPIQLELDQAAPFTVRLHDHAPPGTKLRFTYIYQASEGGASNGAGFRWMQSFDALVPPV</sequence>
<evidence type="ECO:0000313" key="2">
    <source>
        <dbReference type="EMBL" id="MBJ6726831.1"/>
    </source>
</evidence>
<proteinExistence type="predicted"/>
<dbReference type="RefSeq" id="WP_199385740.1">
    <property type="nucleotide sequence ID" value="NZ_JAEMHM010000017.1"/>
</dbReference>
<dbReference type="EMBL" id="JAEMHM010000017">
    <property type="protein sequence ID" value="MBJ6726831.1"/>
    <property type="molecule type" value="Genomic_DNA"/>
</dbReference>
<evidence type="ECO:0000256" key="1">
    <source>
        <dbReference type="SAM" id="SignalP"/>
    </source>
</evidence>
<organism evidence="2 3">
    <name type="scientific">Geomesophilobacter sediminis</name>
    <dbReference type="NCBI Taxonomy" id="2798584"/>
    <lineage>
        <taxon>Bacteria</taxon>
        <taxon>Pseudomonadati</taxon>
        <taxon>Thermodesulfobacteriota</taxon>
        <taxon>Desulfuromonadia</taxon>
        <taxon>Geobacterales</taxon>
        <taxon>Geobacteraceae</taxon>
        <taxon>Geomesophilobacter</taxon>
    </lineage>
</organism>
<keyword evidence="1" id="KW-0732">Signal</keyword>
<name>A0A8J7S9A5_9BACT</name>
<keyword evidence="3" id="KW-1185">Reference proteome</keyword>
<evidence type="ECO:0008006" key="4">
    <source>
        <dbReference type="Google" id="ProtNLM"/>
    </source>
</evidence>
<feature type="chain" id="PRO_5035282266" description="Lipoprotein" evidence="1">
    <location>
        <begin position="20"/>
        <end position="149"/>
    </location>
</feature>
<dbReference type="Proteomes" id="UP000636888">
    <property type="component" value="Unassembled WGS sequence"/>
</dbReference>
<gene>
    <name evidence="2" type="ORF">JFN93_19145</name>
</gene>
<protein>
    <recommendedName>
        <fullName evidence="4">Lipoprotein</fullName>
    </recommendedName>
</protein>